<dbReference type="InterPro" id="IPR052523">
    <property type="entry name" value="Trichothecene_AcTrans"/>
</dbReference>
<proteinExistence type="predicted"/>
<gene>
    <name evidence="2" type="ORF">BIP78_0073</name>
</gene>
<dbReference type="Proteomes" id="UP000287233">
    <property type="component" value="Chromosome"/>
</dbReference>
<evidence type="ECO:0000259" key="1">
    <source>
        <dbReference type="PROSITE" id="PS51186"/>
    </source>
</evidence>
<feature type="domain" description="N-acetyltransferase" evidence="1">
    <location>
        <begin position="9"/>
        <end position="216"/>
    </location>
</feature>
<dbReference type="PANTHER" id="PTHR42791:SF1">
    <property type="entry name" value="N-ACETYLTRANSFERASE DOMAIN-CONTAINING PROTEIN"/>
    <property type="match status" value="1"/>
</dbReference>
<dbReference type="EMBL" id="CP034928">
    <property type="protein sequence ID" value="QAA75841.1"/>
    <property type="molecule type" value="Genomic_DNA"/>
</dbReference>
<accession>A0A410FS98</accession>
<dbReference type="Pfam" id="PF13673">
    <property type="entry name" value="Acetyltransf_10"/>
    <property type="match status" value="1"/>
</dbReference>
<sequence length="220" mass="23800">MKTDREAPATVREATLGEVARAARVAAEAFQGEAFTNWLFNLSGERVRVHLARTFARTVAGKWKAGDSLLVAVAGGEIVGAALVGVPGQPARSPRWRRVLGGIPHLVRAVSLARWIRWRRVLSTLKAMQPPKDLPKPHATLVGLAVAPAHQGTGIARLLLDSVHARVETEADLAGTYLFTGDARSRDIYARFGYRPVRESTGGAGFTVYHMFRACEGRAA</sequence>
<dbReference type="Gene3D" id="3.40.630.30">
    <property type="match status" value="1"/>
</dbReference>
<reference evidence="3" key="1">
    <citation type="submission" date="2018-12" db="EMBL/GenBank/DDBJ databases">
        <title>Complete genome sequence of an uncultured bacterium of the candidate phylum Bipolaricaulota.</title>
        <authorList>
            <person name="Kadnikov V.V."/>
            <person name="Mardanov A.V."/>
            <person name="Beletsky A.V."/>
            <person name="Frank Y.A."/>
            <person name="Karnachuk O.V."/>
            <person name="Ravin N.V."/>
        </authorList>
    </citation>
    <scope>NUCLEOTIDE SEQUENCE [LARGE SCALE GENOMIC DNA]</scope>
</reference>
<name>A0A410FS98_BIPS1</name>
<dbReference type="InterPro" id="IPR000182">
    <property type="entry name" value="GNAT_dom"/>
</dbReference>
<dbReference type="AlphaFoldDB" id="A0A410FS98"/>
<dbReference type="KEGG" id="bih:BIP78_0073"/>
<organism evidence="2 3">
    <name type="scientific">Bipolaricaulis sibiricus</name>
    <dbReference type="NCBI Taxonomy" id="2501609"/>
    <lineage>
        <taxon>Bacteria</taxon>
        <taxon>Candidatus Bipolaricaulota</taxon>
        <taxon>Candidatus Bipolaricaulia</taxon>
        <taxon>Candidatus Bipolaricaulales</taxon>
        <taxon>Candidatus Bipolaricaulaceae</taxon>
        <taxon>Candidatus Bipolaricaulis</taxon>
    </lineage>
</organism>
<dbReference type="GO" id="GO:0016747">
    <property type="term" value="F:acyltransferase activity, transferring groups other than amino-acyl groups"/>
    <property type="evidence" value="ECO:0007669"/>
    <property type="project" value="InterPro"/>
</dbReference>
<evidence type="ECO:0000313" key="3">
    <source>
        <dbReference type="Proteomes" id="UP000287233"/>
    </source>
</evidence>
<dbReference type="PANTHER" id="PTHR42791">
    <property type="entry name" value="GNAT FAMILY ACETYLTRANSFERASE"/>
    <property type="match status" value="1"/>
</dbReference>
<dbReference type="InterPro" id="IPR016181">
    <property type="entry name" value="Acyl_CoA_acyltransferase"/>
</dbReference>
<dbReference type="PROSITE" id="PS51186">
    <property type="entry name" value="GNAT"/>
    <property type="match status" value="1"/>
</dbReference>
<dbReference type="SUPFAM" id="SSF55729">
    <property type="entry name" value="Acyl-CoA N-acyltransferases (Nat)"/>
    <property type="match status" value="1"/>
</dbReference>
<protein>
    <recommendedName>
        <fullName evidence="1">N-acetyltransferase domain-containing protein</fullName>
    </recommendedName>
</protein>
<evidence type="ECO:0000313" key="2">
    <source>
        <dbReference type="EMBL" id="QAA75841.1"/>
    </source>
</evidence>